<dbReference type="SMART" id="SM00934">
    <property type="entry name" value="OMPdecase"/>
    <property type="match status" value="1"/>
</dbReference>
<dbReference type="PANTHER" id="PTHR35039">
    <property type="entry name" value="3-KETO-L-GULONATE-6-PHOSPHATE DECARBOXYLASE SGBH-RELATED"/>
    <property type="match status" value="1"/>
</dbReference>
<dbReference type="Gene3D" id="3.20.20.70">
    <property type="entry name" value="Aldolase class I"/>
    <property type="match status" value="1"/>
</dbReference>
<sequence length="217" mass="22607">MKLQVAIDRVDIPRVEAIIDQVAGEADIIEIGTSLTKEYGLRALAPVCERLAARPAGETGRKAVLLGDIKTCDEGKYEFDLGFDCGFAYLTVMGSSSLGTLEVCAASAADHGGEMMIDLLECDESRIELISGFPDAVYCLHTSVDSGATADPVGQVRAFKARFPQITRIGIAGGIKHDQLAGLAAEGVEIAIMGSAITKAGDIAAACRACADACHSA</sequence>
<dbReference type="InterPro" id="IPR001754">
    <property type="entry name" value="OMPdeCOase_dom"/>
</dbReference>
<accession>A0A6L4U3R8</accession>
<evidence type="ECO:0000256" key="1">
    <source>
        <dbReference type="ARBA" id="ARBA00023239"/>
    </source>
</evidence>
<dbReference type="EMBL" id="WDUB01000008">
    <property type="protein sequence ID" value="KAB7203252.1"/>
    <property type="molecule type" value="Genomic_DNA"/>
</dbReference>
<evidence type="ECO:0000259" key="2">
    <source>
        <dbReference type="SMART" id="SM00934"/>
    </source>
</evidence>
<dbReference type="SUPFAM" id="SSF51366">
    <property type="entry name" value="Ribulose-phoshate binding barrel"/>
    <property type="match status" value="1"/>
</dbReference>
<reference evidence="3 4" key="1">
    <citation type="journal article" date="2019" name="Nat. Med.">
        <title>A library of human gut bacterial isolates paired with longitudinal multiomics data enables mechanistic microbiome research.</title>
        <authorList>
            <person name="Poyet M."/>
            <person name="Groussin M."/>
            <person name="Gibbons S.M."/>
            <person name="Avila-Pacheco J."/>
            <person name="Jiang X."/>
            <person name="Kearney S.M."/>
            <person name="Perrotta A.R."/>
            <person name="Berdy B."/>
            <person name="Zhao S."/>
            <person name="Lieberman T.D."/>
            <person name="Swanson P.K."/>
            <person name="Smith M."/>
            <person name="Roesemann S."/>
            <person name="Alexander J.E."/>
            <person name="Rich S.A."/>
            <person name="Livny J."/>
            <person name="Vlamakis H."/>
            <person name="Clish C."/>
            <person name="Bullock K."/>
            <person name="Deik A."/>
            <person name="Scott J."/>
            <person name="Pierce K.A."/>
            <person name="Xavier R.J."/>
            <person name="Alm E.J."/>
        </authorList>
    </citation>
    <scope>NUCLEOTIDE SEQUENCE [LARGE SCALE GENOMIC DNA]</scope>
    <source>
        <strain evidence="3 4">BIOML-A136</strain>
    </source>
</reference>
<feature type="domain" description="Orotidine 5'-phosphate decarboxylase" evidence="2">
    <location>
        <begin position="2"/>
        <end position="210"/>
    </location>
</feature>
<dbReference type="InterPro" id="IPR011060">
    <property type="entry name" value="RibuloseP-bd_barrel"/>
</dbReference>
<comment type="caution">
    <text evidence="3">The sequence shown here is derived from an EMBL/GenBank/DDBJ whole genome shotgun (WGS) entry which is preliminary data.</text>
</comment>
<evidence type="ECO:0000313" key="3">
    <source>
        <dbReference type="EMBL" id="KAB7203252.1"/>
    </source>
</evidence>
<protein>
    <submittedName>
        <fullName evidence="3">3-hexulose-6-phosphate synthase</fullName>
    </submittedName>
</protein>
<organism evidence="3 4">
    <name type="scientific">Bifidobacterium longum</name>
    <dbReference type="NCBI Taxonomy" id="216816"/>
    <lineage>
        <taxon>Bacteria</taxon>
        <taxon>Bacillati</taxon>
        <taxon>Actinomycetota</taxon>
        <taxon>Actinomycetes</taxon>
        <taxon>Bifidobacteriales</taxon>
        <taxon>Bifidobacteriaceae</taxon>
        <taxon>Bifidobacterium</taxon>
    </lineage>
</organism>
<dbReference type="GO" id="GO:0004590">
    <property type="term" value="F:orotidine-5'-phosphate decarboxylase activity"/>
    <property type="evidence" value="ECO:0007669"/>
    <property type="project" value="InterPro"/>
</dbReference>
<evidence type="ECO:0000313" key="4">
    <source>
        <dbReference type="Proteomes" id="UP000476628"/>
    </source>
</evidence>
<dbReference type="InterPro" id="IPR013785">
    <property type="entry name" value="Aldolase_TIM"/>
</dbReference>
<name>A0A6L4U3R8_BIFLN</name>
<proteinExistence type="predicted"/>
<dbReference type="GO" id="GO:0019854">
    <property type="term" value="P:L-ascorbic acid catabolic process"/>
    <property type="evidence" value="ECO:0007669"/>
    <property type="project" value="TreeGrafter"/>
</dbReference>
<dbReference type="Pfam" id="PF00215">
    <property type="entry name" value="OMPdecase"/>
    <property type="match status" value="1"/>
</dbReference>
<dbReference type="GO" id="GO:0033982">
    <property type="term" value="F:3-dehydro-L-gulonate-6-phosphate decarboxylase activity"/>
    <property type="evidence" value="ECO:0007669"/>
    <property type="project" value="TreeGrafter"/>
</dbReference>
<dbReference type="AlphaFoldDB" id="A0A6L4U3R8"/>
<dbReference type="GO" id="GO:0006207">
    <property type="term" value="P:'de novo' pyrimidine nucleobase biosynthetic process"/>
    <property type="evidence" value="ECO:0007669"/>
    <property type="project" value="InterPro"/>
</dbReference>
<gene>
    <name evidence="3" type="ORF">GBC45_06625</name>
</gene>
<keyword evidence="1" id="KW-0456">Lyase</keyword>
<dbReference type="Proteomes" id="UP000476628">
    <property type="component" value="Unassembled WGS sequence"/>
</dbReference>
<dbReference type="PANTHER" id="PTHR35039:SF3">
    <property type="entry name" value="3-KETO-L-GULONATE-6-PHOSPHATE DECARBOXYLASE SGBH-RELATED"/>
    <property type="match status" value="1"/>
</dbReference>